<dbReference type="Pfam" id="PF01168">
    <property type="entry name" value="Ala_racemase_N"/>
    <property type="match status" value="1"/>
</dbReference>
<dbReference type="RefSeq" id="WP_213166712.1">
    <property type="nucleotide sequence ID" value="NZ_CP058559.1"/>
</dbReference>
<dbReference type="KEGG" id="acae:HYG86_16865"/>
<evidence type="ECO:0000256" key="3">
    <source>
        <dbReference type="PIRSR" id="PIRSR004848-1"/>
    </source>
</evidence>
<organism evidence="6 7">
    <name type="scientific">Alkalicella caledoniensis</name>
    <dbReference type="NCBI Taxonomy" id="2731377"/>
    <lineage>
        <taxon>Bacteria</taxon>
        <taxon>Bacillati</taxon>
        <taxon>Bacillota</taxon>
        <taxon>Clostridia</taxon>
        <taxon>Eubacteriales</taxon>
        <taxon>Proteinivoracaceae</taxon>
        <taxon>Alkalicella</taxon>
    </lineage>
</organism>
<name>A0A7G9WCA8_ALKCA</name>
<dbReference type="HAMAP" id="MF_02087">
    <property type="entry name" value="PLP_homeostasis"/>
    <property type="match status" value="1"/>
</dbReference>
<evidence type="ECO:0000259" key="5">
    <source>
        <dbReference type="Pfam" id="PF01168"/>
    </source>
</evidence>
<dbReference type="Proteomes" id="UP000516160">
    <property type="component" value="Chromosome"/>
</dbReference>
<keyword evidence="1 2" id="KW-0663">Pyridoxal phosphate</keyword>
<dbReference type="PANTHER" id="PTHR10146">
    <property type="entry name" value="PROLINE SYNTHETASE CO-TRANSCRIBED BACTERIAL HOMOLOG PROTEIN"/>
    <property type="match status" value="1"/>
</dbReference>
<proteinExistence type="inferred from homology"/>
<dbReference type="FunFam" id="3.20.20.10:FF:000018">
    <property type="entry name" value="Pyridoxal phosphate homeostasis protein"/>
    <property type="match status" value="1"/>
</dbReference>
<dbReference type="PANTHER" id="PTHR10146:SF14">
    <property type="entry name" value="PYRIDOXAL PHOSPHATE HOMEOSTASIS PROTEIN"/>
    <property type="match status" value="1"/>
</dbReference>
<feature type="modified residue" description="N6-(pyridoxal phosphate)lysine" evidence="2 3">
    <location>
        <position position="29"/>
    </location>
</feature>
<dbReference type="EMBL" id="CP058559">
    <property type="protein sequence ID" value="QNO16320.1"/>
    <property type="molecule type" value="Genomic_DNA"/>
</dbReference>
<comment type="function">
    <text evidence="2">Pyridoxal 5'-phosphate (PLP)-binding protein, which is involved in PLP homeostasis.</text>
</comment>
<evidence type="ECO:0000313" key="7">
    <source>
        <dbReference type="Proteomes" id="UP000516160"/>
    </source>
</evidence>
<dbReference type="InterPro" id="IPR001608">
    <property type="entry name" value="Ala_racemase_N"/>
</dbReference>
<dbReference type="InterPro" id="IPR011078">
    <property type="entry name" value="PyrdxlP_homeostasis"/>
</dbReference>
<keyword evidence="7" id="KW-1185">Reference proteome</keyword>
<sequence>MSVLTNYYNVENKIKKITQRNIQIVAVSKYAKDSDVNSLYQSGIRIFGENRVENALNKQGTFPDSHWHMIGSLQTRKVKDIIGKFKLIHSLDRENLAQEIEKRSAQKEVITNCLVQVNISKEESKSGLHKEEVLDFMKYLEDFKWINVKGLMTMAPFTDNPEEVRYVFKDLANLQRELITKGFTNITELSMGMSNDYLVAIEEGATIVRIGSEIFSN</sequence>
<protein>
    <recommendedName>
        <fullName evidence="2">Pyridoxal phosphate homeostasis protein</fullName>
        <shortName evidence="2">PLP homeostasis protein</shortName>
    </recommendedName>
</protein>
<evidence type="ECO:0000256" key="4">
    <source>
        <dbReference type="RuleBase" id="RU004514"/>
    </source>
</evidence>
<dbReference type="InterPro" id="IPR029066">
    <property type="entry name" value="PLP-binding_barrel"/>
</dbReference>
<dbReference type="GO" id="GO:0030170">
    <property type="term" value="F:pyridoxal phosphate binding"/>
    <property type="evidence" value="ECO:0007669"/>
    <property type="project" value="UniProtKB-UniRule"/>
</dbReference>
<dbReference type="SUPFAM" id="SSF51419">
    <property type="entry name" value="PLP-binding barrel"/>
    <property type="match status" value="1"/>
</dbReference>
<feature type="domain" description="Alanine racemase N-terminal" evidence="5">
    <location>
        <begin position="13"/>
        <end position="214"/>
    </location>
</feature>
<reference evidence="6 7" key="1">
    <citation type="submission" date="2020-07" db="EMBL/GenBank/DDBJ databases">
        <title>Alkalicella. sp. LB2 genome.</title>
        <authorList>
            <person name="Postec A."/>
            <person name="Quemeneur M."/>
        </authorList>
    </citation>
    <scope>NUCLEOTIDE SEQUENCE [LARGE SCALE GENOMIC DNA]</scope>
    <source>
        <strain evidence="6 7">LB2</strain>
    </source>
</reference>
<evidence type="ECO:0000313" key="6">
    <source>
        <dbReference type="EMBL" id="QNO16320.1"/>
    </source>
</evidence>
<dbReference type="AlphaFoldDB" id="A0A7G9WCA8"/>
<gene>
    <name evidence="6" type="ORF">HYG86_16865</name>
</gene>
<comment type="similarity">
    <text evidence="2 4">Belongs to the pyridoxal phosphate-binding protein YggS/PROSC family.</text>
</comment>
<evidence type="ECO:0000256" key="1">
    <source>
        <dbReference type="ARBA" id="ARBA00022898"/>
    </source>
</evidence>
<dbReference type="CDD" id="cd00635">
    <property type="entry name" value="PLPDE_III_YBL036c_like"/>
    <property type="match status" value="1"/>
</dbReference>
<evidence type="ECO:0000256" key="2">
    <source>
        <dbReference type="HAMAP-Rule" id="MF_02087"/>
    </source>
</evidence>
<dbReference type="PROSITE" id="PS01211">
    <property type="entry name" value="UPF0001"/>
    <property type="match status" value="1"/>
</dbReference>
<dbReference type="NCBIfam" id="TIGR00044">
    <property type="entry name" value="YggS family pyridoxal phosphate-dependent enzyme"/>
    <property type="match status" value="1"/>
</dbReference>
<dbReference type="PIRSF" id="PIRSF004848">
    <property type="entry name" value="YBL036c_PLPDEIII"/>
    <property type="match status" value="1"/>
</dbReference>
<dbReference type="Gene3D" id="3.20.20.10">
    <property type="entry name" value="Alanine racemase"/>
    <property type="match status" value="1"/>
</dbReference>
<comment type="cofactor">
    <cofactor evidence="3">
        <name>pyridoxal 5'-phosphate</name>
        <dbReference type="ChEBI" id="CHEBI:597326"/>
    </cofactor>
</comment>
<accession>A0A7G9WCA8</accession>